<dbReference type="SUPFAM" id="SSF48008">
    <property type="entry name" value="GntR ligand-binding domain-like"/>
    <property type="match status" value="1"/>
</dbReference>
<evidence type="ECO:0000259" key="4">
    <source>
        <dbReference type="PROSITE" id="PS50949"/>
    </source>
</evidence>
<dbReference type="InterPro" id="IPR000524">
    <property type="entry name" value="Tscrpt_reg_HTH_GntR"/>
</dbReference>
<dbReference type="PANTHER" id="PTHR43537">
    <property type="entry name" value="TRANSCRIPTIONAL REGULATOR, GNTR FAMILY"/>
    <property type="match status" value="1"/>
</dbReference>
<dbReference type="EMBL" id="CP039340">
    <property type="protein sequence ID" value="QCX51277.1"/>
    <property type="molecule type" value="Genomic_DNA"/>
</dbReference>
<keyword evidence="6" id="KW-0614">Plasmid</keyword>
<keyword evidence="3" id="KW-0804">Transcription</keyword>
<dbReference type="Pfam" id="PF07729">
    <property type="entry name" value="FCD"/>
    <property type="match status" value="1"/>
</dbReference>
<dbReference type="InterPro" id="IPR036390">
    <property type="entry name" value="WH_DNA-bd_sf"/>
</dbReference>
<gene>
    <name evidence="6" type="ORF">E7Z57_19495</name>
    <name evidence="5" type="ORF">RUN39_v1_180007</name>
</gene>
<dbReference type="PROSITE" id="PS50949">
    <property type="entry name" value="HTH_GNTR"/>
    <property type="match status" value="1"/>
</dbReference>
<dbReference type="SMART" id="SM00895">
    <property type="entry name" value="FCD"/>
    <property type="match status" value="1"/>
</dbReference>
<dbReference type="PATRIC" id="fig|305.106.peg.2221"/>
<dbReference type="SMART" id="SM00345">
    <property type="entry name" value="HTH_GNTR"/>
    <property type="match status" value="2"/>
</dbReference>
<keyword evidence="1" id="KW-0805">Transcription regulation</keyword>
<dbReference type="InterPro" id="IPR008920">
    <property type="entry name" value="TF_FadR/GntR_C"/>
</dbReference>
<keyword evidence="2" id="KW-0238">DNA-binding</keyword>
<name>A0A0S4TNH1_RALSL</name>
<dbReference type="CDD" id="cd07377">
    <property type="entry name" value="WHTH_GntR"/>
    <property type="match status" value="1"/>
</dbReference>
<dbReference type="GO" id="GO:0003677">
    <property type="term" value="F:DNA binding"/>
    <property type="evidence" value="ECO:0007669"/>
    <property type="project" value="UniProtKB-KW"/>
</dbReference>
<evidence type="ECO:0000313" key="7">
    <source>
        <dbReference type="Proteomes" id="UP000310553"/>
    </source>
</evidence>
<dbReference type="SUPFAM" id="SSF46785">
    <property type="entry name" value="Winged helix' DNA-binding domain"/>
    <property type="match status" value="2"/>
</dbReference>
<sequence>MNTKASEPLAPLIASRLVQVLKDRKIEVGSHLPERIFCEALEVSRTPVRRAFELLAKQGILTNEPGRGYFLLQAPAELVGNEEEPSSNADELYLQLAEDLLTGTVGLEFSERALLMRYGAGRGLLKQVLARMFREGLLERKTGRGWRVTPFLSNADAHNASYRFRMAIEPAAILEPTFRLDKPALAKARAKQEAMLAGEIFTLTRAELFEIGSQFHETIIRCSRNPNFIDALVRQNQQRRLIEYKANTDRQRLIQQCEEHLKLLDLLEHGQREEAAAFLRRHLNVARKIKTHVEDEDPSLALPELEIETHF</sequence>
<geneLocation type="plasmid" evidence="6">
    <name>pUW386</name>
</geneLocation>
<dbReference type="Gene3D" id="1.10.10.10">
    <property type="entry name" value="Winged helix-like DNA-binding domain superfamily/Winged helix DNA-binding domain"/>
    <property type="match status" value="2"/>
</dbReference>
<dbReference type="InterPro" id="IPR036388">
    <property type="entry name" value="WH-like_DNA-bd_sf"/>
</dbReference>
<dbReference type="Proteomes" id="UP000310553">
    <property type="component" value="Plasmid pUW386"/>
</dbReference>
<evidence type="ECO:0000313" key="5">
    <source>
        <dbReference type="EMBL" id="CUV11618.1"/>
    </source>
</evidence>
<feature type="domain" description="HTH gntR-type" evidence="4">
    <location>
        <begin position="7"/>
        <end position="74"/>
    </location>
</feature>
<dbReference type="PANTHER" id="PTHR43537:SF5">
    <property type="entry name" value="UXU OPERON TRANSCRIPTIONAL REGULATOR"/>
    <property type="match status" value="1"/>
</dbReference>
<reference evidence="6 7" key="2">
    <citation type="submission" date="2019-04" db="EMBL/GenBank/DDBJ databases">
        <title>Complete Genome of UW386 and Higher Quality Genome of UW700.</title>
        <authorList>
            <person name="Jacobs J."/>
            <person name="Perez A."/>
            <person name="Steidl O."/>
            <person name="Allen C."/>
        </authorList>
    </citation>
    <scope>NUCLEOTIDE SEQUENCE [LARGE SCALE GENOMIC DNA]</scope>
    <source>
        <strain evidence="6 7">UW386</strain>
        <plasmid evidence="6">pUW386</plasmid>
        <plasmid evidence="7">puw386</plasmid>
    </source>
</reference>
<geneLocation type="plasmid" evidence="7">
    <name>puw386</name>
</geneLocation>
<proteinExistence type="predicted"/>
<dbReference type="Pfam" id="PF00392">
    <property type="entry name" value="GntR"/>
    <property type="match status" value="2"/>
</dbReference>
<dbReference type="InterPro" id="IPR011711">
    <property type="entry name" value="GntR_C"/>
</dbReference>
<reference evidence="5" key="1">
    <citation type="submission" date="2015-10" db="EMBL/GenBank/DDBJ databases">
        <authorList>
            <person name="Gilbert D.G."/>
        </authorList>
    </citation>
    <scope>NUCLEOTIDE SEQUENCE</scope>
    <source>
        <strain evidence="5">Phyl III-seqv23</strain>
    </source>
</reference>
<dbReference type="EMBL" id="LN899819">
    <property type="protein sequence ID" value="CUV11618.1"/>
    <property type="molecule type" value="Genomic_DNA"/>
</dbReference>
<evidence type="ECO:0000256" key="2">
    <source>
        <dbReference type="ARBA" id="ARBA00023125"/>
    </source>
</evidence>
<protein>
    <submittedName>
        <fullName evidence="6">GntR family transcriptional regulator</fullName>
    </submittedName>
    <submittedName>
        <fullName evidence="5">Putative transcription regulator, GntR family</fullName>
    </submittedName>
</protein>
<dbReference type="GO" id="GO:0003700">
    <property type="term" value="F:DNA-binding transcription factor activity"/>
    <property type="evidence" value="ECO:0007669"/>
    <property type="project" value="InterPro"/>
</dbReference>
<evidence type="ECO:0000256" key="1">
    <source>
        <dbReference type="ARBA" id="ARBA00023015"/>
    </source>
</evidence>
<dbReference type="Gene3D" id="1.20.120.530">
    <property type="entry name" value="GntR ligand-binding domain-like"/>
    <property type="match status" value="1"/>
</dbReference>
<evidence type="ECO:0000256" key="3">
    <source>
        <dbReference type="ARBA" id="ARBA00023163"/>
    </source>
</evidence>
<evidence type="ECO:0000313" key="6">
    <source>
        <dbReference type="EMBL" id="QCX51277.1"/>
    </source>
</evidence>
<dbReference type="AlphaFoldDB" id="A0A0S4TNH1"/>
<organism evidence="5">
    <name type="scientific">Ralstonia solanacearum</name>
    <name type="common">Pseudomonas solanacearum</name>
    <dbReference type="NCBI Taxonomy" id="305"/>
    <lineage>
        <taxon>Bacteria</taxon>
        <taxon>Pseudomonadati</taxon>
        <taxon>Pseudomonadota</taxon>
        <taxon>Betaproteobacteria</taxon>
        <taxon>Burkholderiales</taxon>
        <taxon>Burkholderiaceae</taxon>
        <taxon>Ralstonia</taxon>
        <taxon>Ralstonia solanacearum species complex</taxon>
    </lineage>
</organism>
<accession>A0A0S4TNH1</accession>